<reference evidence="2" key="1">
    <citation type="submission" date="2025-08" db="UniProtKB">
        <authorList>
            <consortium name="Ensembl"/>
        </authorList>
    </citation>
    <scope>IDENTIFICATION</scope>
</reference>
<dbReference type="Ensembl" id="ENSFTIT00000023158.1">
    <property type="protein sequence ID" value="ENSFTIP00000022238.1"/>
    <property type="gene ID" value="ENSFTIG00000014373.1"/>
</dbReference>
<evidence type="ECO:0000313" key="2">
    <source>
        <dbReference type="Ensembl" id="ENSFTIP00000022238.1"/>
    </source>
</evidence>
<protein>
    <submittedName>
        <fullName evidence="2">Uncharacterized protein</fullName>
    </submittedName>
</protein>
<dbReference type="AlphaFoldDB" id="A0A8C4V7W5"/>
<name>A0A8C4V7W5_FALTI</name>
<accession>A0A8C4V7W5</accession>
<evidence type="ECO:0000256" key="1">
    <source>
        <dbReference type="SAM" id="MobiDB-lite"/>
    </source>
</evidence>
<organism evidence="2 3">
    <name type="scientific">Falco tinnunculus</name>
    <name type="common">Common kestrel</name>
    <dbReference type="NCBI Taxonomy" id="100819"/>
    <lineage>
        <taxon>Eukaryota</taxon>
        <taxon>Metazoa</taxon>
        <taxon>Chordata</taxon>
        <taxon>Craniata</taxon>
        <taxon>Vertebrata</taxon>
        <taxon>Euteleostomi</taxon>
        <taxon>Archelosauria</taxon>
        <taxon>Archosauria</taxon>
        <taxon>Dinosauria</taxon>
        <taxon>Saurischia</taxon>
        <taxon>Theropoda</taxon>
        <taxon>Coelurosauria</taxon>
        <taxon>Aves</taxon>
        <taxon>Neognathae</taxon>
        <taxon>Neoaves</taxon>
        <taxon>Telluraves</taxon>
        <taxon>Australaves</taxon>
        <taxon>Falconiformes</taxon>
        <taxon>Falconidae</taxon>
        <taxon>Falco</taxon>
    </lineage>
</organism>
<dbReference type="Proteomes" id="UP000694562">
    <property type="component" value="Unplaced"/>
</dbReference>
<evidence type="ECO:0000313" key="3">
    <source>
        <dbReference type="Proteomes" id="UP000694562"/>
    </source>
</evidence>
<sequence>AARSRARRAAPGRGGSTRCTAAGTAAGPAPGAAPPRPHASRTGYRLRAARPCGSCRARRGASLPPGSPALPPGLPPPPRAGAAPPVPSGTPQPFYTLPGPQPSPAGCRVRGRPHPPSVKMSVLSPARSLPAGADPRHLHSLASGLGLCSLLASNVPCHCLHPYKQRGAPWGGAGHRATPLAWTGKKKGAGIPLRAELAHS</sequence>
<feature type="region of interest" description="Disordered" evidence="1">
    <location>
        <begin position="1"/>
        <end position="119"/>
    </location>
</feature>
<feature type="compositionally biased region" description="Pro residues" evidence="1">
    <location>
        <begin position="65"/>
        <end position="90"/>
    </location>
</feature>
<reference evidence="2" key="2">
    <citation type="submission" date="2025-09" db="UniProtKB">
        <authorList>
            <consortium name="Ensembl"/>
        </authorList>
    </citation>
    <scope>IDENTIFICATION</scope>
</reference>
<feature type="compositionally biased region" description="Basic residues" evidence="1">
    <location>
        <begin position="1"/>
        <end position="10"/>
    </location>
</feature>
<proteinExistence type="predicted"/>
<keyword evidence="3" id="KW-1185">Reference proteome</keyword>
<feature type="compositionally biased region" description="Low complexity" evidence="1">
    <location>
        <begin position="16"/>
        <end position="30"/>
    </location>
</feature>